<dbReference type="AlphaFoldDB" id="A0A4Q9VVR8"/>
<organism evidence="2 3">
    <name type="scientific">Siculibacillus lacustris</name>
    <dbReference type="NCBI Taxonomy" id="1549641"/>
    <lineage>
        <taxon>Bacteria</taxon>
        <taxon>Pseudomonadati</taxon>
        <taxon>Pseudomonadota</taxon>
        <taxon>Alphaproteobacteria</taxon>
        <taxon>Hyphomicrobiales</taxon>
        <taxon>Ancalomicrobiaceae</taxon>
        <taxon>Siculibacillus</taxon>
    </lineage>
</organism>
<reference evidence="2 3" key="1">
    <citation type="submission" date="2019-02" db="EMBL/GenBank/DDBJ databases">
        <title>Siculibacillus lacustris gen. nov., sp. nov., a new rosette-forming bacterium isolated from a freshwater crater lake (Lake St. Ana, Romania).</title>
        <authorList>
            <person name="Felfoldi T."/>
            <person name="Marton Z."/>
            <person name="Szabo A."/>
            <person name="Mentes A."/>
            <person name="Boka K."/>
            <person name="Marialigeti K."/>
            <person name="Mathe I."/>
            <person name="Koncz M."/>
            <person name="Schumann P."/>
            <person name="Toth E."/>
        </authorList>
    </citation>
    <scope>NUCLEOTIDE SEQUENCE [LARGE SCALE GENOMIC DNA]</scope>
    <source>
        <strain evidence="2 3">SA-279</strain>
    </source>
</reference>
<keyword evidence="1" id="KW-0472">Membrane</keyword>
<evidence type="ECO:0000313" key="2">
    <source>
        <dbReference type="EMBL" id="TBW40362.1"/>
    </source>
</evidence>
<sequence>MSREMLRGLLVYGGVAGALMLLSTTSVLAAAPAEGPVVWISGLALLSLSVAMPVSLAIHQRLCRCPLPRTCRRTTAL</sequence>
<keyword evidence="1" id="KW-0812">Transmembrane</keyword>
<keyword evidence="1" id="KW-1133">Transmembrane helix</keyword>
<proteinExistence type="predicted"/>
<accession>A0A4Q9VVR8</accession>
<dbReference type="EMBL" id="SJFN01000004">
    <property type="protein sequence ID" value="TBW40362.1"/>
    <property type="molecule type" value="Genomic_DNA"/>
</dbReference>
<evidence type="ECO:0000313" key="3">
    <source>
        <dbReference type="Proteomes" id="UP000292781"/>
    </source>
</evidence>
<keyword evidence="3" id="KW-1185">Reference proteome</keyword>
<comment type="caution">
    <text evidence="2">The sequence shown here is derived from an EMBL/GenBank/DDBJ whole genome shotgun (WGS) entry which is preliminary data.</text>
</comment>
<dbReference type="RefSeq" id="WP_131306458.1">
    <property type="nucleotide sequence ID" value="NZ_SJFN01000004.1"/>
</dbReference>
<protein>
    <submittedName>
        <fullName evidence="2">Uncharacterized protein</fullName>
    </submittedName>
</protein>
<dbReference type="Proteomes" id="UP000292781">
    <property type="component" value="Unassembled WGS sequence"/>
</dbReference>
<feature type="transmembrane region" description="Helical" evidence="1">
    <location>
        <begin position="39"/>
        <end position="59"/>
    </location>
</feature>
<gene>
    <name evidence="2" type="ORF">EYW49_04040</name>
</gene>
<name>A0A4Q9VVR8_9HYPH</name>
<evidence type="ECO:0000256" key="1">
    <source>
        <dbReference type="SAM" id="Phobius"/>
    </source>
</evidence>